<evidence type="ECO:0000259" key="1">
    <source>
        <dbReference type="Pfam" id="PF02589"/>
    </source>
</evidence>
<name>A0A1I2NAS9_9CLOT</name>
<evidence type="ECO:0000313" key="3">
    <source>
        <dbReference type="EMBL" id="SFG00683.1"/>
    </source>
</evidence>
<dbReference type="InterPro" id="IPR003741">
    <property type="entry name" value="LUD_dom"/>
</dbReference>
<accession>A0A1I2NAS9</accession>
<dbReference type="GeneID" id="90546529"/>
<proteinExistence type="predicted"/>
<evidence type="ECO:0000313" key="2">
    <source>
        <dbReference type="EMBL" id="PWL51635.1"/>
    </source>
</evidence>
<dbReference type="InterPro" id="IPR037171">
    <property type="entry name" value="NagB/RpiA_transferase-like"/>
</dbReference>
<dbReference type="OrthoDB" id="9809147at2"/>
<reference evidence="2 5" key="2">
    <citation type="submission" date="2018-03" db="EMBL/GenBank/DDBJ databases">
        <title>The uncultured portion of the human microbiome is neutrally assembled.</title>
        <authorList>
            <person name="Jeraldo P."/>
            <person name="Boardman L."/>
            <person name="White B.A."/>
            <person name="Nelson H."/>
            <person name="Goldenfeld N."/>
            <person name="Chia N."/>
        </authorList>
    </citation>
    <scope>NUCLEOTIDE SEQUENCE [LARGE SCALE GENOMIC DNA]</scope>
    <source>
        <strain evidence="2">CIM:MAG 903</strain>
    </source>
</reference>
<organism evidence="3 4">
    <name type="scientific">Clostridium cadaveris</name>
    <dbReference type="NCBI Taxonomy" id="1529"/>
    <lineage>
        <taxon>Bacteria</taxon>
        <taxon>Bacillati</taxon>
        <taxon>Bacillota</taxon>
        <taxon>Clostridia</taxon>
        <taxon>Eubacteriales</taxon>
        <taxon>Clostridiaceae</taxon>
        <taxon>Clostridium</taxon>
    </lineage>
</organism>
<dbReference type="SUPFAM" id="SSF100950">
    <property type="entry name" value="NagB/RpiA/CoA transferase-like"/>
    <property type="match status" value="1"/>
</dbReference>
<dbReference type="Pfam" id="PF02589">
    <property type="entry name" value="LUD_dom"/>
    <property type="match status" value="1"/>
</dbReference>
<dbReference type="eggNOG" id="COG1139">
    <property type="taxonomic scope" value="Bacteria"/>
</dbReference>
<dbReference type="PIRSF" id="PIRSF020269">
    <property type="entry name" value="DUF1121"/>
    <property type="match status" value="1"/>
</dbReference>
<dbReference type="Proteomes" id="UP000182135">
    <property type="component" value="Unassembled WGS sequence"/>
</dbReference>
<dbReference type="EMBL" id="QAMZ01000055">
    <property type="protein sequence ID" value="PWL51635.1"/>
    <property type="molecule type" value="Genomic_DNA"/>
</dbReference>
<evidence type="ECO:0000313" key="4">
    <source>
        <dbReference type="Proteomes" id="UP000182135"/>
    </source>
</evidence>
<evidence type="ECO:0000313" key="5">
    <source>
        <dbReference type="Proteomes" id="UP000246114"/>
    </source>
</evidence>
<keyword evidence="4" id="KW-1185">Reference proteome</keyword>
<dbReference type="Gene3D" id="3.40.50.10420">
    <property type="entry name" value="NagB/RpiA/CoA transferase-like"/>
    <property type="match status" value="1"/>
</dbReference>
<dbReference type="InterPro" id="IPR024185">
    <property type="entry name" value="FTHF_cligase-like_sf"/>
</dbReference>
<dbReference type="PANTHER" id="PTHR36179">
    <property type="entry name" value="LUD_DOM DOMAIN-CONTAINING PROTEIN"/>
    <property type="match status" value="1"/>
</dbReference>
<dbReference type="EMBL" id="FOOE01000020">
    <property type="protein sequence ID" value="SFG00683.1"/>
    <property type="molecule type" value="Genomic_DNA"/>
</dbReference>
<dbReference type="PANTHER" id="PTHR36179:SF2">
    <property type="entry name" value="LUD DOMAIN-CONTAINING PROTEIN"/>
    <property type="match status" value="1"/>
</dbReference>
<feature type="domain" description="LUD" evidence="1">
    <location>
        <begin position="14"/>
        <end position="207"/>
    </location>
</feature>
<sequence length="213" mass="23811">MDKNLEVIIKKRVDKVILALEKNNMNGYFVNDESEALEKIKEICNEGETVAVGGSVSLAEVGVLDLLRNGKYNFLDRYEKGLTPEQVDDIFRKSFFADTFFTGSNAVTEEGFLYNVDGKGNRVAAMIFGPKKVIVVVGINKIVSNLEEAEVRMQKIAAPANCVRLNKTNPCTVKGECMNCLSKTRICNLYTVIKRQMVKDRISVIIVNKQLGY</sequence>
<gene>
    <name evidence="2" type="ORF">DBY38_13980</name>
    <name evidence="3" type="ORF">SAMN04487885_12021</name>
</gene>
<dbReference type="STRING" id="1529.SAMN04487885_12021"/>
<dbReference type="Proteomes" id="UP000246114">
    <property type="component" value="Unassembled WGS sequence"/>
</dbReference>
<dbReference type="InterPro" id="IPR009501">
    <property type="entry name" value="UCP020269"/>
</dbReference>
<dbReference type="RefSeq" id="WP_027639450.1">
    <property type="nucleotide sequence ID" value="NZ_BAAACD010000021.1"/>
</dbReference>
<reference evidence="3 4" key="1">
    <citation type="submission" date="2016-10" db="EMBL/GenBank/DDBJ databases">
        <authorList>
            <person name="de Groot N.N."/>
        </authorList>
    </citation>
    <scope>NUCLEOTIDE SEQUENCE [LARGE SCALE GENOMIC DNA]</scope>
    <source>
        <strain evidence="3 4">NLAE-zl-G419</strain>
    </source>
</reference>
<protein>
    <submittedName>
        <fullName evidence="2">Lactate utilization protein</fullName>
    </submittedName>
</protein>
<dbReference type="AlphaFoldDB" id="A0A1I2NAS9"/>